<reference evidence="1 2" key="1">
    <citation type="submission" date="2023-06" db="EMBL/GenBank/DDBJ databases">
        <authorList>
            <person name="Oyuntsetseg B."/>
            <person name="Kim S.B."/>
        </authorList>
    </citation>
    <scope>NUCLEOTIDE SEQUENCE [LARGE SCALE GENOMIC DNA]</scope>
    <source>
        <strain evidence="1 2">2-15</strain>
    </source>
</reference>
<dbReference type="KEGG" id="acab:QRX50_13180"/>
<dbReference type="RefSeq" id="WP_285972223.1">
    <property type="nucleotide sequence ID" value="NZ_CP127294.1"/>
</dbReference>
<organism evidence="1 2">
    <name type="scientific">Amycolatopsis carbonis</name>
    <dbReference type="NCBI Taxonomy" id="715471"/>
    <lineage>
        <taxon>Bacteria</taxon>
        <taxon>Bacillati</taxon>
        <taxon>Actinomycetota</taxon>
        <taxon>Actinomycetes</taxon>
        <taxon>Pseudonocardiales</taxon>
        <taxon>Pseudonocardiaceae</taxon>
        <taxon>Amycolatopsis</taxon>
    </lineage>
</organism>
<dbReference type="EMBL" id="CP127294">
    <property type="protein sequence ID" value="WIX81636.1"/>
    <property type="molecule type" value="Genomic_DNA"/>
</dbReference>
<name>A0A9Y2IMB2_9PSEU</name>
<keyword evidence="2" id="KW-1185">Reference proteome</keyword>
<dbReference type="SUPFAM" id="SSF53335">
    <property type="entry name" value="S-adenosyl-L-methionine-dependent methyltransferases"/>
    <property type="match status" value="1"/>
</dbReference>
<dbReference type="Gene3D" id="3.40.50.150">
    <property type="entry name" value="Vaccinia Virus protein VP39"/>
    <property type="match status" value="1"/>
</dbReference>
<dbReference type="Proteomes" id="UP001236014">
    <property type="component" value="Chromosome"/>
</dbReference>
<dbReference type="EC" id="2.1.-.-" evidence="1"/>
<protein>
    <submittedName>
        <fullName evidence="1">Class I SAM-dependent methyltransferase</fullName>
        <ecNumber evidence="1">2.1.-.-</ecNumber>
    </submittedName>
</protein>
<sequence>MTEVDPSGYAPEWLRLREGADSVARAASLVDSLAPATPVVVRDLGCGTGSMSRWLTGRLPRPQRWILHDQDPGLVRLAVAGVENATGEVRDVTRLTAADLSGTSLVTASALLDLFTAEEIRRLVDACAGARVPALLTLSVVGRVALTPADPRDEAVGAAFNAHQRREGRLGPEAVAFAAAEFAARGFTMRRVATPWRLGAGDAALMETWFSGWVSAAVEENPALDLSGYRRELESVVVAHEDLLALP</sequence>
<dbReference type="GO" id="GO:0008168">
    <property type="term" value="F:methyltransferase activity"/>
    <property type="evidence" value="ECO:0007669"/>
    <property type="project" value="UniProtKB-KW"/>
</dbReference>
<proteinExistence type="predicted"/>
<dbReference type="AlphaFoldDB" id="A0A9Y2IMB2"/>
<keyword evidence="1" id="KW-0489">Methyltransferase</keyword>
<evidence type="ECO:0000313" key="1">
    <source>
        <dbReference type="EMBL" id="WIX81636.1"/>
    </source>
</evidence>
<evidence type="ECO:0000313" key="2">
    <source>
        <dbReference type="Proteomes" id="UP001236014"/>
    </source>
</evidence>
<dbReference type="InterPro" id="IPR029063">
    <property type="entry name" value="SAM-dependent_MTases_sf"/>
</dbReference>
<dbReference type="GO" id="GO:0032259">
    <property type="term" value="P:methylation"/>
    <property type="evidence" value="ECO:0007669"/>
    <property type="project" value="UniProtKB-KW"/>
</dbReference>
<gene>
    <name evidence="1" type="ORF">QRX50_13180</name>
</gene>
<accession>A0A9Y2IMB2</accession>
<keyword evidence="1" id="KW-0808">Transferase</keyword>